<keyword evidence="1" id="KW-0472">Membrane</keyword>
<dbReference type="InterPro" id="IPR001296">
    <property type="entry name" value="Glyco_trans_1"/>
</dbReference>
<dbReference type="AlphaFoldDB" id="A0A4Q8D1B0"/>
<accession>A0A4Q8D1B0</accession>
<keyword evidence="1" id="KW-0812">Transmembrane</keyword>
<comment type="caution">
    <text evidence="4">The sequence shown here is derived from an EMBL/GenBank/DDBJ whole genome shotgun (WGS) entry which is preliminary data.</text>
</comment>
<dbReference type="Gene3D" id="3.40.50.300">
    <property type="entry name" value="P-loop containing nucleotide triphosphate hydrolases"/>
    <property type="match status" value="1"/>
</dbReference>
<dbReference type="InterPro" id="IPR050194">
    <property type="entry name" value="Glycosyltransferase_grp1"/>
</dbReference>
<feature type="transmembrane region" description="Helical" evidence="1">
    <location>
        <begin position="31"/>
        <end position="49"/>
    </location>
</feature>
<dbReference type="InterPro" id="IPR027417">
    <property type="entry name" value="P-loop_NTPase"/>
</dbReference>
<reference evidence="4 5" key="1">
    <citation type="submission" date="2019-02" db="EMBL/GenBank/DDBJ databases">
        <title>Genomic Encyclopedia of Type Strains, Phase IV (KMG-IV): sequencing the most valuable type-strain genomes for metagenomic binning, comparative biology and taxonomic classification.</title>
        <authorList>
            <person name="Goeker M."/>
        </authorList>
    </citation>
    <scope>NUCLEOTIDE SEQUENCE [LARGE SCALE GENOMIC DNA]</scope>
    <source>
        <strain evidence="4 5">DSM 21056</strain>
    </source>
</reference>
<organism evidence="4 5">
    <name type="scientific">Spiribacter vilamensis</name>
    <dbReference type="NCBI Taxonomy" id="531306"/>
    <lineage>
        <taxon>Bacteria</taxon>
        <taxon>Pseudomonadati</taxon>
        <taxon>Pseudomonadota</taxon>
        <taxon>Gammaproteobacteria</taxon>
        <taxon>Chromatiales</taxon>
        <taxon>Ectothiorhodospiraceae</taxon>
        <taxon>Spiribacter</taxon>
    </lineage>
</organism>
<protein>
    <submittedName>
        <fullName evidence="4">Glycosyltransferase involved in cell wall biosynthesis</fullName>
    </submittedName>
</protein>
<name>A0A4Q8D1B0_9GAMM</name>
<keyword evidence="5" id="KW-1185">Reference proteome</keyword>
<dbReference type="SUPFAM" id="SSF53756">
    <property type="entry name" value="UDP-Glycosyltransferase/glycogen phosphorylase"/>
    <property type="match status" value="1"/>
</dbReference>
<proteinExistence type="predicted"/>
<evidence type="ECO:0000256" key="1">
    <source>
        <dbReference type="SAM" id="Phobius"/>
    </source>
</evidence>
<dbReference type="GO" id="GO:0016757">
    <property type="term" value="F:glycosyltransferase activity"/>
    <property type="evidence" value="ECO:0007669"/>
    <property type="project" value="InterPro"/>
</dbReference>
<dbReference type="PANTHER" id="PTHR45947">
    <property type="entry name" value="SULFOQUINOVOSYL TRANSFERASE SQD2"/>
    <property type="match status" value="1"/>
</dbReference>
<dbReference type="PANTHER" id="PTHR45947:SF3">
    <property type="entry name" value="SULFOQUINOVOSYL TRANSFERASE SQD2"/>
    <property type="match status" value="1"/>
</dbReference>
<evidence type="ECO:0000259" key="3">
    <source>
        <dbReference type="Pfam" id="PF13439"/>
    </source>
</evidence>
<dbReference type="Pfam" id="PF13469">
    <property type="entry name" value="Sulfotransfer_3"/>
    <property type="match status" value="1"/>
</dbReference>
<keyword evidence="4" id="KW-0808">Transferase</keyword>
<gene>
    <name evidence="4" type="ORF">EV698_1306</name>
</gene>
<dbReference type="Pfam" id="PF00534">
    <property type="entry name" value="Glycos_transf_1"/>
    <property type="match status" value="1"/>
</dbReference>
<dbReference type="OrthoDB" id="9777890at2"/>
<dbReference type="RefSeq" id="WP_130503293.1">
    <property type="nucleotide sequence ID" value="NZ_SHLI01000001.1"/>
</dbReference>
<feature type="domain" description="Glycosyl transferase family 1" evidence="2">
    <location>
        <begin position="584"/>
        <end position="704"/>
    </location>
</feature>
<keyword evidence="1" id="KW-1133">Transmembrane helix</keyword>
<sequence>MLRIIADWLGLIGSGLRPRRSGVLRNGPRRWAASLGLGLLLPFALAYYWSGLWLDELLFRGYRRRPVNRPVFIVGVPRSGTTALHEALARDPQFTTQRTWECVLAPSISHRYLWRGLARLDRLVGRPLQRLGGWINRRWLAPLTDAHPLSAHAPEEDYLSLLPQLSAFILVVAFPDSQRLWRLGRGDAALTPAEQDRLMTRYRRSIQRHLHFHATDRTYLAKNASHATLVATLQRAFPDARFIACLRDPAEAVSSQLSSLTPGLEALHGRIDRDVLSERMLRQLHFGYTNLLSVLPGLEAGRAVFVPLPAQRHGLADTIRAVYSTLSLPLEDGFAQQLAELDRRAREHRSGHRHSLGDYRLDAGQVGERFADIDAAFDFAGTRPVAAAGIHALEPRQRVVVVSDAAPRRNGVGTYYNDLIDHLQDEVATLRLIAAGDPDHPLSHWYEAGLPGDATQRIALPSPFELHRAIAEAQPDVLIVATPGPYGVLAGLMAKGLGARLIFGLHTDYEALATLYWGRLLGPVQRWLMARVNGLLFRRAAVVVSNSAHMHQLAMDKGARQIERVHTPIPRDFLDTEVPPLELPPRRILFVGRLAAEKRVETVIEAAEADPRCHFEIVGEGPERAAVTAAAERLDNLTYRGWLDRGQLRDALDASDLLVLPSRVEAFGTVALEAMVRGRLALVSPGCGIADWPEFADGLLVMDRDETVAQALARVRGQPTAQLAERGATARRQAVAMTRRCIHEWLALIRP</sequence>
<dbReference type="Gene3D" id="3.40.50.2000">
    <property type="entry name" value="Glycogen Phosphorylase B"/>
    <property type="match status" value="2"/>
</dbReference>
<dbReference type="SUPFAM" id="SSF52540">
    <property type="entry name" value="P-loop containing nucleoside triphosphate hydrolases"/>
    <property type="match status" value="1"/>
</dbReference>
<evidence type="ECO:0000313" key="5">
    <source>
        <dbReference type="Proteomes" id="UP000292298"/>
    </source>
</evidence>
<dbReference type="InterPro" id="IPR028098">
    <property type="entry name" value="Glyco_trans_4-like_N"/>
</dbReference>
<feature type="domain" description="Glycosyltransferase subfamily 4-like N-terminal" evidence="3">
    <location>
        <begin position="410"/>
        <end position="570"/>
    </location>
</feature>
<dbReference type="Proteomes" id="UP000292298">
    <property type="component" value="Unassembled WGS sequence"/>
</dbReference>
<evidence type="ECO:0000313" key="4">
    <source>
        <dbReference type="EMBL" id="RZU99030.1"/>
    </source>
</evidence>
<evidence type="ECO:0000259" key="2">
    <source>
        <dbReference type="Pfam" id="PF00534"/>
    </source>
</evidence>
<dbReference type="EMBL" id="SHLI01000001">
    <property type="protein sequence ID" value="RZU99030.1"/>
    <property type="molecule type" value="Genomic_DNA"/>
</dbReference>
<dbReference type="Pfam" id="PF13439">
    <property type="entry name" value="Glyco_transf_4"/>
    <property type="match status" value="1"/>
</dbReference>